<dbReference type="Pfam" id="PF13442">
    <property type="entry name" value="Cytochrome_CBB3"/>
    <property type="match status" value="1"/>
</dbReference>
<feature type="domain" description="Cytochrome c" evidence="9">
    <location>
        <begin position="41"/>
        <end position="117"/>
    </location>
</feature>
<evidence type="ECO:0000256" key="7">
    <source>
        <dbReference type="PIRSR" id="PIRSR000025-2"/>
    </source>
</evidence>
<keyword evidence="5 7" id="KW-0408">Iron</keyword>
<keyword evidence="11" id="KW-1185">Reference proteome</keyword>
<proteinExistence type="predicted"/>
<organism evidence="10 11">
    <name type="scientific">Ornithinibacillus hominis</name>
    <dbReference type="NCBI Taxonomy" id="2763055"/>
    <lineage>
        <taxon>Bacteria</taxon>
        <taxon>Bacillati</taxon>
        <taxon>Bacillota</taxon>
        <taxon>Bacilli</taxon>
        <taxon>Bacillales</taxon>
        <taxon>Bacillaceae</taxon>
        <taxon>Ornithinibacillus</taxon>
    </lineage>
</organism>
<evidence type="ECO:0000313" key="11">
    <source>
        <dbReference type="Proteomes" id="UP000637359"/>
    </source>
</evidence>
<dbReference type="InterPro" id="IPR012218">
    <property type="entry name" value="Cyt_c_BACSU-c550-type"/>
</dbReference>
<comment type="caution">
    <text evidence="10">The sequence shown here is derived from an EMBL/GenBank/DDBJ whole genome shotgun (WGS) entry which is preliminary data.</text>
</comment>
<dbReference type="Proteomes" id="UP000637359">
    <property type="component" value="Unassembled WGS sequence"/>
</dbReference>
<feature type="binding site" description="covalent" evidence="6">
    <location>
        <position position="54"/>
    </location>
    <ligand>
        <name>heme c</name>
        <dbReference type="ChEBI" id="CHEBI:61717"/>
    </ligand>
</feature>
<evidence type="ECO:0000313" key="10">
    <source>
        <dbReference type="EMBL" id="MBC5637889.1"/>
    </source>
</evidence>
<dbReference type="InterPro" id="IPR009056">
    <property type="entry name" value="Cyt_c-like_dom"/>
</dbReference>
<evidence type="ECO:0000259" key="9">
    <source>
        <dbReference type="PROSITE" id="PS51007"/>
    </source>
</evidence>
<dbReference type="PROSITE" id="PS51007">
    <property type="entry name" value="CYTC"/>
    <property type="match status" value="1"/>
</dbReference>
<dbReference type="InterPro" id="IPR008168">
    <property type="entry name" value="Cyt_C_IC"/>
</dbReference>
<keyword evidence="4" id="KW-0249">Electron transport</keyword>
<evidence type="ECO:0000256" key="5">
    <source>
        <dbReference type="ARBA" id="ARBA00023004"/>
    </source>
</evidence>
<dbReference type="SUPFAM" id="SSF46626">
    <property type="entry name" value="Cytochrome c"/>
    <property type="match status" value="1"/>
</dbReference>
<feature type="binding site" description="covalent" evidence="6">
    <location>
        <position position="57"/>
    </location>
    <ligand>
        <name>heme c</name>
        <dbReference type="ChEBI" id="CHEBI:61717"/>
    </ligand>
</feature>
<dbReference type="GO" id="GO:0005506">
    <property type="term" value="F:iron ion binding"/>
    <property type="evidence" value="ECO:0007669"/>
    <property type="project" value="InterPro"/>
</dbReference>
<reference evidence="10" key="1">
    <citation type="submission" date="2020-08" db="EMBL/GenBank/DDBJ databases">
        <title>Genome public.</title>
        <authorList>
            <person name="Liu C."/>
            <person name="Sun Q."/>
        </authorList>
    </citation>
    <scope>NUCLEOTIDE SEQUENCE</scope>
    <source>
        <strain evidence="10">BX22</strain>
    </source>
</reference>
<keyword evidence="3 7" id="KW-0479">Metal-binding</keyword>
<evidence type="ECO:0000256" key="6">
    <source>
        <dbReference type="PIRSR" id="PIRSR000025-1"/>
    </source>
</evidence>
<dbReference type="RefSeq" id="WP_186870596.1">
    <property type="nucleotide sequence ID" value="NZ_JACOOL010000010.1"/>
</dbReference>
<keyword evidence="2 6" id="KW-0349">Heme</keyword>
<evidence type="ECO:0000256" key="4">
    <source>
        <dbReference type="ARBA" id="ARBA00022982"/>
    </source>
</evidence>
<evidence type="ECO:0000256" key="2">
    <source>
        <dbReference type="ARBA" id="ARBA00022617"/>
    </source>
</evidence>
<dbReference type="GO" id="GO:0020037">
    <property type="term" value="F:heme binding"/>
    <property type="evidence" value="ECO:0007669"/>
    <property type="project" value="InterPro"/>
</dbReference>
<feature type="binding site" description="axial binding residue" evidence="7">
    <location>
        <position position="94"/>
    </location>
    <ligand>
        <name>heme c</name>
        <dbReference type="ChEBI" id="CHEBI:61717"/>
    </ligand>
    <ligandPart>
        <name>Fe</name>
        <dbReference type="ChEBI" id="CHEBI:18248"/>
    </ligandPart>
</feature>
<dbReference type="GO" id="GO:0009055">
    <property type="term" value="F:electron transfer activity"/>
    <property type="evidence" value="ECO:0007669"/>
    <property type="project" value="InterPro"/>
</dbReference>
<accession>A0A923L7K4</accession>
<keyword evidence="8" id="KW-0732">Signal</keyword>
<protein>
    <submittedName>
        <fullName evidence="10">Cytochrome c</fullName>
    </submittedName>
</protein>
<sequence length="117" mass="12151">MKKWLFAILFGTVFVLGACGGENEADDNGAVNDSGQTDGGEAVASAEDIYQANCAACHGANLAGGAGVDLTQIGAEFSSEELQDIIANGTNGRMPGFANKLSDEEIQHLSDWLAEKK</sequence>
<dbReference type="PRINTS" id="PR00605">
    <property type="entry name" value="CYTCHROMECIC"/>
</dbReference>
<evidence type="ECO:0000256" key="8">
    <source>
        <dbReference type="SAM" id="SignalP"/>
    </source>
</evidence>
<dbReference type="Gene3D" id="1.10.760.10">
    <property type="entry name" value="Cytochrome c-like domain"/>
    <property type="match status" value="1"/>
</dbReference>
<dbReference type="InterPro" id="IPR051811">
    <property type="entry name" value="Cytochrome_c550/c551-like"/>
</dbReference>
<feature type="binding site" description="axial binding residue" evidence="7">
    <location>
        <position position="58"/>
    </location>
    <ligand>
        <name>heme c</name>
        <dbReference type="ChEBI" id="CHEBI:61717"/>
    </ligand>
    <ligandPart>
        <name>Fe</name>
        <dbReference type="ChEBI" id="CHEBI:18248"/>
    </ligandPart>
</feature>
<dbReference type="AlphaFoldDB" id="A0A923L7K4"/>
<gene>
    <name evidence="10" type="ORF">H8S33_13850</name>
</gene>
<dbReference type="PANTHER" id="PTHR37823">
    <property type="entry name" value="CYTOCHROME C-553-LIKE"/>
    <property type="match status" value="1"/>
</dbReference>
<dbReference type="PANTHER" id="PTHR37823:SF4">
    <property type="entry name" value="MENAQUINOL-CYTOCHROME C REDUCTASE CYTOCHROME B_C SUBUNIT"/>
    <property type="match status" value="1"/>
</dbReference>
<dbReference type="InterPro" id="IPR036909">
    <property type="entry name" value="Cyt_c-like_dom_sf"/>
</dbReference>
<dbReference type="PIRSF" id="PIRSF000025">
    <property type="entry name" value="Cytc_Bsub_c550"/>
    <property type="match status" value="1"/>
</dbReference>
<name>A0A923L7K4_9BACI</name>
<dbReference type="PROSITE" id="PS51257">
    <property type="entry name" value="PROKAR_LIPOPROTEIN"/>
    <property type="match status" value="1"/>
</dbReference>
<evidence type="ECO:0000256" key="1">
    <source>
        <dbReference type="ARBA" id="ARBA00022448"/>
    </source>
</evidence>
<dbReference type="EMBL" id="JACOOL010000010">
    <property type="protein sequence ID" value="MBC5637889.1"/>
    <property type="molecule type" value="Genomic_DNA"/>
</dbReference>
<comment type="PTM">
    <text evidence="6">Binds 1 heme c group covalently per subunit.</text>
</comment>
<keyword evidence="1" id="KW-0813">Transport</keyword>
<evidence type="ECO:0000256" key="3">
    <source>
        <dbReference type="ARBA" id="ARBA00022723"/>
    </source>
</evidence>
<dbReference type="GO" id="GO:0016020">
    <property type="term" value="C:membrane"/>
    <property type="evidence" value="ECO:0007669"/>
    <property type="project" value="InterPro"/>
</dbReference>
<feature type="signal peptide" evidence="8">
    <location>
        <begin position="1"/>
        <end position="20"/>
    </location>
</feature>
<feature type="chain" id="PRO_5038447892" evidence="8">
    <location>
        <begin position="21"/>
        <end position="117"/>
    </location>
</feature>